<organism evidence="8 9">
    <name type="scientific">Colletotrichum sojae</name>
    <dbReference type="NCBI Taxonomy" id="2175907"/>
    <lineage>
        <taxon>Eukaryota</taxon>
        <taxon>Fungi</taxon>
        <taxon>Dikarya</taxon>
        <taxon>Ascomycota</taxon>
        <taxon>Pezizomycotina</taxon>
        <taxon>Sordariomycetes</taxon>
        <taxon>Hypocreomycetidae</taxon>
        <taxon>Glomerellales</taxon>
        <taxon>Glomerellaceae</taxon>
        <taxon>Colletotrichum</taxon>
        <taxon>Colletotrichum orchidearum species complex</taxon>
    </lineage>
</organism>
<protein>
    <submittedName>
        <fullName evidence="8">LPXTG-domain-containing protein</fullName>
    </submittedName>
</protein>
<proteinExistence type="predicted"/>
<dbReference type="Proteomes" id="UP000652219">
    <property type="component" value="Unassembled WGS sequence"/>
</dbReference>
<dbReference type="PANTHER" id="PTHR45649:SF5">
    <property type="entry name" value="GABA TRANSPORTER (EUROFUNG)-RELATED"/>
    <property type="match status" value="1"/>
</dbReference>
<comment type="subcellular location">
    <subcellularLocation>
        <location evidence="1">Membrane</location>
        <topology evidence="1">Multi-pass membrane protein</topology>
    </subcellularLocation>
</comment>
<keyword evidence="2" id="KW-0813">Transport</keyword>
<keyword evidence="3 7" id="KW-0812">Transmembrane</keyword>
<feature type="transmembrane region" description="Helical" evidence="7">
    <location>
        <begin position="413"/>
        <end position="435"/>
    </location>
</feature>
<evidence type="ECO:0000256" key="3">
    <source>
        <dbReference type="ARBA" id="ARBA00022692"/>
    </source>
</evidence>
<feature type="region of interest" description="Disordered" evidence="6">
    <location>
        <begin position="1"/>
        <end position="37"/>
    </location>
</feature>
<reference evidence="8 9" key="1">
    <citation type="journal article" date="2020" name="Phytopathology">
        <title>Genome Sequence Resources of Colletotrichum truncatum, C. plurivorum, C. musicola, and C. sojae: Four Species Pathogenic to Soybean (Glycine max).</title>
        <authorList>
            <person name="Rogerio F."/>
            <person name="Boufleur T.R."/>
            <person name="Ciampi-Guillardi M."/>
            <person name="Sukno S.A."/>
            <person name="Thon M.R."/>
            <person name="Massola Junior N.S."/>
            <person name="Baroncelli R."/>
        </authorList>
    </citation>
    <scope>NUCLEOTIDE SEQUENCE [LARGE SCALE GENOMIC DNA]</scope>
    <source>
        <strain evidence="8 9">LFN0009</strain>
    </source>
</reference>
<name>A0A8H6MKN5_9PEZI</name>
<feature type="transmembrane region" description="Helical" evidence="7">
    <location>
        <begin position="455"/>
        <end position="474"/>
    </location>
</feature>
<sequence length="519" mass="56290">MESGINEQAQAKAKMESTDVPQISDTWKKDQIPNSEEASDRLQVTGLERYISHSASANFGVIILASWESFAVTFQFALANGGPASMFYGSILAGLGACAVGLSLAELASIDPTVGAQYRWSANLAPAANRFWGLLQGWITTAAWCFACGGPPSILANMITSLAVFNNPTYEPARWHTSLVMVGTMVLPFLCNLWFRRFLDAFEIVGGILHVALFVVFVAVLAALGQRSSTDYVFRTLTWDVSGWNNPGVSWGLGLLTVTFSVTGFDSVIHMSDEVKKARTRVPRSVVLACTINSAMLFVFVTVLLSYIGPLETTSTASLPLIYVVYHATGSKTAANTLVSLVAVVIFLALFNMLASVSRLVWAFAKDNGLPFSSFFSRVQPHFKLPMNALLLLVIVVVCLSLVYIASATAFNALISLQALALHVSYFLPILFLLLRKLRGPSISPGPFRLGSPGIPINLFALAYLVYVVVWMPFPQVLPVTSDNMNYAGPIFGAVLAGALIHWFVGGREQFRVPVTGYE</sequence>
<evidence type="ECO:0000256" key="4">
    <source>
        <dbReference type="ARBA" id="ARBA00022989"/>
    </source>
</evidence>
<keyword evidence="5 7" id="KW-0472">Membrane</keyword>
<feature type="transmembrane region" description="Helical" evidence="7">
    <location>
        <begin position="244"/>
        <end position="265"/>
    </location>
</feature>
<dbReference type="Gene3D" id="1.20.1740.10">
    <property type="entry name" value="Amino acid/polyamine transporter I"/>
    <property type="match status" value="1"/>
</dbReference>
<feature type="transmembrane region" description="Helical" evidence="7">
    <location>
        <begin position="131"/>
        <end position="155"/>
    </location>
</feature>
<feature type="transmembrane region" description="Helical" evidence="7">
    <location>
        <begin position="385"/>
        <end position="407"/>
    </location>
</feature>
<dbReference type="InterPro" id="IPR002293">
    <property type="entry name" value="AA/rel_permease1"/>
</dbReference>
<dbReference type="AlphaFoldDB" id="A0A8H6MKN5"/>
<keyword evidence="4 7" id="KW-1133">Transmembrane helix</keyword>
<keyword evidence="9" id="KW-1185">Reference proteome</keyword>
<evidence type="ECO:0000256" key="1">
    <source>
        <dbReference type="ARBA" id="ARBA00004141"/>
    </source>
</evidence>
<evidence type="ECO:0000313" key="8">
    <source>
        <dbReference type="EMBL" id="KAF6793771.1"/>
    </source>
</evidence>
<feature type="transmembrane region" description="Helical" evidence="7">
    <location>
        <begin position="286"/>
        <end position="308"/>
    </location>
</feature>
<dbReference type="EMBL" id="WIGN01000424">
    <property type="protein sequence ID" value="KAF6793771.1"/>
    <property type="molecule type" value="Genomic_DNA"/>
</dbReference>
<feature type="transmembrane region" description="Helical" evidence="7">
    <location>
        <begin position="338"/>
        <end position="364"/>
    </location>
</feature>
<dbReference type="GO" id="GO:0022857">
    <property type="term" value="F:transmembrane transporter activity"/>
    <property type="evidence" value="ECO:0007669"/>
    <property type="project" value="InterPro"/>
</dbReference>
<feature type="transmembrane region" description="Helical" evidence="7">
    <location>
        <begin position="85"/>
        <end position="110"/>
    </location>
</feature>
<evidence type="ECO:0000256" key="2">
    <source>
        <dbReference type="ARBA" id="ARBA00022448"/>
    </source>
</evidence>
<gene>
    <name evidence="8" type="ORF">CSOJ01_13845</name>
</gene>
<evidence type="ECO:0000256" key="7">
    <source>
        <dbReference type="SAM" id="Phobius"/>
    </source>
</evidence>
<feature type="transmembrane region" description="Helical" evidence="7">
    <location>
        <begin position="59"/>
        <end position="79"/>
    </location>
</feature>
<accession>A0A8H6MKN5</accession>
<feature type="transmembrane region" description="Helical" evidence="7">
    <location>
        <begin position="175"/>
        <end position="195"/>
    </location>
</feature>
<dbReference type="GO" id="GO:0016020">
    <property type="term" value="C:membrane"/>
    <property type="evidence" value="ECO:0007669"/>
    <property type="project" value="UniProtKB-SubCell"/>
</dbReference>
<dbReference type="PANTHER" id="PTHR45649">
    <property type="entry name" value="AMINO-ACID PERMEASE BAT1"/>
    <property type="match status" value="1"/>
</dbReference>
<feature type="transmembrane region" description="Helical" evidence="7">
    <location>
        <begin position="202"/>
        <end position="224"/>
    </location>
</feature>
<evidence type="ECO:0000313" key="9">
    <source>
        <dbReference type="Proteomes" id="UP000652219"/>
    </source>
</evidence>
<evidence type="ECO:0000256" key="6">
    <source>
        <dbReference type="SAM" id="MobiDB-lite"/>
    </source>
</evidence>
<comment type="caution">
    <text evidence="8">The sequence shown here is derived from an EMBL/GenBank/DDBJ whole genome shotgun (WGS) entry which is preliminary data.</text>
</comment>
<evidence type="ECO:0000256" key="5">
    <source>
        <dbReference type="ARBA" id="ARBA00023136"/>
    </source>
</evidence>
<feature type="transmembrane region" description="Helical" evidence="7">
    <location>
        <begin position="486"/>
        <end position="505"/>
    </location>
</feature>
<dbReference type="PIRSF" id="PIRSF006060">
    <property type="entry name" value="AA_transporter"/>
    <property type="match status" value="1"/>
</dbReference>
<dbReference type="Pfam" id="PF13520">
    <property type="entry name" value="AA_permease_2"/>
    <property type="match status" value="1"/>
</dbReference>